<dbReference type="InterPro" id="IPR052058">
    <property type="entry name" value="Alcohol_O-acetyltransferase"/>
</dbReference>
<dbReference type="Pfam" id="PF00668">
    <property type="entry name" value="Condensation"/>
    <property type="match status" value="1"/>
</dbReference>
<proteinExistence type="predicted"/>
<gene>
    <name evidence="2" type="ORF">E1N52_35525</name>
</gene>
<dbReference type="InterPro" id="IPR001242">
    <property type="entry name" value="Condensation_dom"/>
</dbReference>
<dbReference type="AlphaFoldDB" id="A0A4R5L4Y6"/>
<evidence type="ECO:0000313" key="2">
    <source>
        <dbReference type="EMBL" id="TDG03312.1"/>
    </source>
</evidence>
<dbReference type="PANTHER" id="PTHR28037">
    <property type="entry name" value="ALCOHOL O-ACETYLTRANSFERASE 1-RELATED"/>
    <property type="match status" value="1"/>
</dbReference>
<comment type="caution">
    <text evidence="2">The sequence shown here is derived from an EMBL/GenBank/DDBJ whole genome shotgun (WGS) entry which is preliminary data.</text>
</comment>
<evidence type="ECO:0000259" key="1">
    <source>
        <dbReference type="Pfam" id="PF00668"/>
    </source>
</evidence>
<protein>
    <submittedName>
        <fullName evidence="2">Condensation protein</fullName>
    </submittedName>
</protein>
<dbReference type="PANTHER" id="PTHR28037:SF1">
    <property type="entry name" value="ALCOHOL O-ACETYLTRANSFERASE 1-RELATED"/>
    <property type="match status" value="1"/>
</dbReference>
<organism evidence="2 3">
    <name type="scientific">Paraburkholderia guartelaensis</name>
    <dbReference type="NCBI Taxonomy" id="2546446"/>
    <lineage>
        <taxon>Bacteria</taxon>
        <taxon>Pseudomonadati</taxon>
        <taxon>Pseudomonadota</taxon>
        <taxon>Betaproteobacteria</taxon>
        <taxon>Burkholderiales</taxon>
        <taxon>Burkholderiaceae</taxon>
        <taxon>Paraburkholderia</taxon>
    </lineage>
</organism>
<dbReference type="SUPFAM" id="SSF52777">
    <property type="entry name" value="CoA-dependent acyltransferases"/>
    <property type="match status" value="2"/>
</dbReference>
<accession>A0A4R5L4Y6</accession>
<dbReference type="EMBL" id="SMOD01000043">
    <property type="protein sequence ID" value="TDG03312.1"/>
    <property type="molecule type" value="Genomic_DNA"/>
</dbReference>
<name>A0A4R5L4Y6_9BURK</name>
<dbReference type="OrthoDB" id="863140at2"/>
<dbReference type="Gene3D" id="3.30.559.10">
    <property type="entry name" value="Chloramphenicol acetyltransferase-like domain"/>
    <property type="match status" value="1"/>
</dbReference>
<sequence length="422" mass="45251">MRNQQTDIENNLKQAPDLVRTLGATERLFWLLDRNRAIHFALVAQIDRVFAPDAWHAALLALQKRHPLLSARIVADGEGVPAFYRDPDARIPLRVVEHARASWEVEAAREMNMPFDWSTAPLVRATLLQGESGSTIILAAHHSVLDGMGGAYVMEDLLSALAGGSLMSLPLVQPLESLLRAKMATTTVSGAMAPAPEPKIFRAAAGARAEVAALALGAQLTRAVVERSRIERTTVHGAVAAAVHEAGRRLSRVWRERPVRTVSPIDVRRTVGGMGQANGVYITQTVTVDDRPRGAPFWHAAREVKASLAPAQTLAAVVQETKALDAFMSSNPSVEDTAGFLSHMLAFDVLLSNLGREPVASTYDGFALKALWGPIVSSGFADDQVVGVCTQGGVLRLTQASYTVMPGLLDEVSAVLSEAVAV</sequence>
<reference evidence="2 3" key="1">
    <citation type="submission" date="2019-03" db="EMBL/GenBank/DDBJ databases">
        <title>Paraburkholderia sp. isolated from native Mimosa gymnas in Guartela State Park, Brazil.</title>
        <authorList>
            <person name="Paulitsch F."/>
            <person name="Hungria M."/>
            <person name="Delamuta J.R.M."/>
            <person name="Ribeiro R.A."/>
            <person name="Dall'Agnol R."/>
            <person name="Silva J.S.B."/>
        </authorList>
    </citation>
    <scope>NUCLEOTIDE SEQUENCE [LARGE SCALE GENOMIC DNA]</scope>
    <source>
        <strain evidence="2 3">CNPSo 3008</strain>
    </source>
</reference>
<dbReference type="Gene3D" id="3.30.559.30">
    <property type="entry name" value="Nonribosomal peptide synthetase, condensation domain"/>
    <property type="match status" value="1"/>
</dbReference>
<dbReference type="InterPro" id="IPR023213">
    <property type="entry name" value="CAT-like_dom_sf"/>
</dbReference>
<dbReference type="RefSeq" id="WP_133188629.1">
    <property type="nucleotide sequence ID" value="NZ_SMOD01000043.1"/>
</dbReference>
<feature type="domain" description="Condensation" evidence="1">
    <location>
        <begin position="33"/>
        <end position="160"/>
    </location>
</feature>
<dbReference type="Proteomes" id="UP000295606">
    <property type="component" value="Unassembled WGS sequence"/>
</dbReference>
<dbReference type="GO" id="GO:0003824">
    <property type="term" value="F:catalytic activity"/>
    <property type="evidence" value="ECO:0007669"/>
    <property type="project" value="InterPro"/>
</dbReference>
<evidence type="ECO:0000313" key="3">
    <source>
        <dbReference type="Proteomes" id="UP000295606"/>
    </source>
</evidence>